<reference evidence="1 2" key="1">
    <citation type="submission" date="2017-11" db="EMBL/GenBank/DDBJ databases">
        <title>The genome of Rhizophagus clarus HR1 reveals common genetic basis of auxotrophy among arbuscular mycorrhizal fungi.</title>
        <authorList>
            <person name="Kobayashi Y."/>
        </authorList>
    </citation>
    <scope>NUCLEOTIDE SEQUENCE [LARGE SCALE GENOMIC DNA]</scope>
    <source>
        <strain evidence="1 2">HR1</strain>
    </source>
</reference>
<name>A0A2Z6QUS1_9GLOM</name>
<evidence type="ECO:0000313" key="2">
    <source>
        <dbReference type="Proteomes" id="UP000247702"/>
    </source>
</evidence>
<dbReference type="AlphaFoldDB" id="A0A2Z6QUS1"/>
<accession>A0A2Z6QUS1</accession>
<protein>
    <submittedName>
        <fullName evidence="1">Uncharacterized protein</fullName>
    </submittedName>
</protein>
<keyword evidence="2" id="KW-1185">Reference proteome</keyword>
<dbReference type="EMBL" id="BEXD01000114">
    <property type="protein sequence ID" value="GBB84438.1"/>
    <property type="molecule type" value="Genomic_DNA"/>
</dbReference>
<comment type="caution">
    <text evidence="1">The sequence shown here is derived from an EMBL/GenBank/DDBJ whole genome shotgun (WGS) entry which is preliminary data.</text>
</comment>
<dbReference type="Proteomes" id="UP000247702">
    <property type="component" value="Unassembled WGS sequence"/>
</dbReference>
<evidence type="ECO:0000313" key="1">
    <source>
        <dbReference type="EMBL" id="GBB84438.1"/>
    </source>
</evidence>
<sequence>MVQNLGFKKYLVTLARPIFSIINWTTLISRKRFRGVRGSPGFYEKIGKISEFHLTENTKLHSQEIAFCKRGDIIVADEG</sequence>
<organism evidence="1 2">
    <name type="scientific">Rhizophagus clarus</name>
    <dbReference type="NCBI Taxonomy" id="94130"/>
    <lineage>
        <taxon>Eukaryota</taxon>
        <taxon>Fungi</taxon>
        <taxon>Fungi incertae sedis</taxon>
        <taxon>Mucoromycota</taxon>
        <taxon>Glomeromycotina</taxon>
        <taxon>Glomeromycetes</taxon>
        <taxon>Glomerales</taxon>
        <taxon>Glomeraceae</taxon>
        <taxon>Rhizophagus</taxon>
    </lineage>
</organism>
<gene>
    <name evidence="1" type="ORF">RclHR1_01100030</name>
</gene>
<proteinExistence type="predicted"/>